<proteinExistence type="predicted"/>
<organism evidence="1 2">
    <name type="scientific">Armillaria ostoyae</name>
    <name type="common">Armillaria root rot fungus</name>
    <dbReference type="NCBI Taxonomy" id="47428"/>
    <lineage>
        <taxon>Eukaryota</taxon>
        <taxon>Fungi</taxon>
        <taxon>Dikarya</taxon>
        <taxon>Basidiomycota</taxon>
        <taxon>Agaricomycotina</taxon>
        <taxon>Agaricomycetes</taxon>
        <taxon>Agaricomycetidae</taxon>
        <taxon>Agaricales</taxon>
        <taxon>Marasmiineae</taxon>
        <taxon>Physalacriaceae</taxon>
        <taxon>Armillaria</taxon>
    </lineage>
</organism>
<accession>A0A284S3D4</accession>
<sequence length="142" mass="16617">MVNLTNVNLSPLTVSYINDFVVGVNDVLVAQRRRFALHVLAFSALLSCPLFEQDSLPFTSRLLEADVPDMDDRWLFTLYPWYYDPLYFPEVHPESCIPSFPLHLIPLFQMLQQNTGLIVSWIESFRFSLANDFPWIRYRPLC</sequence>
<dbReference type="Proteomes" id="UP000219338">
    <property type="component" value="Unassembled WGS sequence"/>
</dbReference>
<keyword evidence="2" id="KW-1185">Reference proteome</keyword>
<protein>
    <submittedName>
        <fullName evidence="1">Uncharacterized protein</fullName>
    </submittedName>
</protein>
<gene>
    <name evidence="1" type="ORF">ARMOST_18975</name>
</gene>
<evidence type="ECO:0000313" key="1">
    <source>
        <dbReference type="EMBL" id="SJL15477.1"/>
    </source>
</evidence>
<dbReference type="AlphaFoldDB" id="A0A284S3D4"/>
<name>A0A284S3D4_ARMOS</name>
<reference evidence="2" key="1">
    <citation type="journal article" date="2017" name="Nat. Ecol. Evol.">
        <title>Genome expansion and lineage-specific genetic innovations in the forest pathogenic fungi Armillaria.</title>
        <authorList>
            <person name="Sipos G."/>
            <person name="Prasanna A.N."/>
            <person name="Walter M.C."/>
            <person name="O'Connor E."/>
            <person name="Balint B."/>
            <person name="Krizsan K."/>
            <person name="Kiss B."/>
            <person name="Hess J."/>
            <person name="Varga T."/>
            <person name="Slot J."/>
            <person name="Riley R."/>
            <person name="Boka B."/>
            <person name="Rigling D."/>
            <person name="Barry K."/>
            <person name="Lee J."/>
            <person name="Mihaltcheva S."/>
            <person name="LaButti K."/>
            <person name="Lipzen A."/>
            <person name="Waldron R."/>
            <person name="Moloney N.M."/>
            <person name="Sperisen C."/>
            <person name="Kredics L."/>
            <person name="Vagvoelgyi C."/>
            <person name="Patrignani A."/>
            <person name="Fitzpatrick D."/>
            <person name="Nagy I."/>
            <person name="Doyle S."/>
            <person name="Anderson J.B."/>
            <person name="Grigoriev I.V."/>
            <person name="Gueldener U."/>
            <person name="Muensterkoetter M."/>
            <person name="Nagy L.G."/>
        </authorList>
    </citation>
    <scope>NUCLEOTIDE SEQUENCE [LARGE SCALE GENOMIC DNA]</scope>
    <source>
        <strain evidence="2">C18/9</strain>
    </source>
</reference>
<dbReference type="OrthoDB" id="3115473at2759"/>
<evidence type="ECO:0000313" key="2">
    <source>
        <dbReference type="Proteomes" id="UP000219338"/>
    </source>
</evidence>
<dbReference type="EMBL" id="FUEG01000029">
    <property type="protein sequence ID" value="SJL15477.1"/>
    <property type="molecule type" value="Genomic_DNA"/>
</dbReference>